<dbReference type="InterPro" id="IPR009003">
    <property type="entry name" value="Peptidase_S1_PA"/>
</dbReference>
<dbReference type="AlphaFoldDB" id="A0A8J3Z7J5"/>
<evidence type="ECO:0000313" key="3">
    <source>
        <dbReference type="Proteomes" id="UP000612585"/>
    </source>
</evidence>
<feature type="signal peptide" evidence="1">
    <location>
        <begin position="1"/>
        <end position="26"/>
    </location>
</feature>
<sequence>MRAPLYVAVVALLGVGAMVAGTAAAAAGPAPSAIDEDAGMYATEFGVPVAVARQRLANQPTVDAYAAELEQRFPDRVAGIWFEHQPVYRLVVRLTTGALDAVAVPAAIGVTPVQVRADAAASLRTVRAELDRLRPQIDRDLPGMASGLDVRTGEIVLHTSGAGAATAQRSMDGARLASPVPVRVRTDKNTMQLNNIHGGKRLSECTSGFTVQHNTSGAKGFITAGHCGPNQVYYETATHAYHTTYQSGLWDGHHDVQWHTVPTGGNVYPRFYASSDTTPRDLTGSRGRDQQQVGDYVCHRGRITKYSCGTLEDKAYAPTYGCNVGRCANTWMFVQGSQLACYGGDSGGPWFVGNIAVGVHSLGATTGTANGDCSAAVYMAINYASDLGVHTLRA</sequence>
<dbReference type="InterPro" id="IPR035070">
    <property type="entry name" value="Streptogrisin_prodomain"/>
</dbReference>
<protein>
    <recommendedName>
        <fullName evidence="4">Streptogrisin C</fullName>
    </recommendedName>
</protein>
<comment type="caution">
    <text evidence="2">The sequence shown here is derived from an EMBL/GenBank/DDBJ whole genome shotgun (WGS) entry which is preliminary data.</text>
</comment>
<dbReference type="InterPro" id="IPR043504">
    <property type="entry name" value="Peptidase_S1_PA_chymotrypsin"/>
</dbReference>
<reference evidence="2" key="1">
    <citation type="submission" date="2021-01" db="EMBL/GenBank/DDBJ databases">
        <title>Whole genome shotgun sequence of Virgisporangium aurantiacum NBRC 16421.</title>
        <authorList>
            <person name="Komaki H."/>
            <person name="Tamura T."/>
        </authorList>
    </citation>
    <scope>NUCLEOTIDE SEQUENCE</scope>
    <source>
        <strain evidence="2">NBRC 16421</strain>
    </source>
</reference>
<dbReference type="Gene3D" id="2.40.10.10">
    <property type="entry name" value="Trypsin-like serine proteases"/>
    <property type="match status" value="2"/>
</dbReference>
<keyword evidence="3" id="KW-1185">Reference proteome</keyword>
<feature type="chain" id="PRO_5039234379" description="Streptogrisin C" evidence="1">
    <location>
        <begin position="27"/>
        <end position="394"/>
    </location>
</feature>
<evidence type="ECO:0000313" key="2">
    <source>
        <dbReference type="EMBL" id="GIJ58472.1"/>
    </source>
</evidence>
<keyword evidence="1" id="KW-0732">Signal</keyword>
<dbReference type="Proteomes" id="UP000612585">
    <property type="component" value="Unassembled WGS sequence"/>
</dbReference>
<name>A0A8J3Z7J5_9ACTN</name>
<dbReference type="CDD" id="cd21112">
    <property type="entry name" value="alphaLP-like"/>
    <property type="match status" value="1"/>
</dbReference>
<evidence type="ECO:0000256" key="1">
    <source>
        <dbReference type="SAM" id="SignalP"/>
    </source>
</evidence>
<dbReference type="SUPFAM" id="SSF50494">
    <property type="entry name" value="Trypsin-like serine proteases"/>
    <property type="match status" value="1"/>
</dbReference>
<organism evidence="2 3">
    <name type="scientific">Virgisporangium aurantiacum</name>
    <dbReference type="NCBI Taxonomy" id="175570"/>
    <lineage>
        <taxon>Bacteria</taxon>
        <taxon>Bacillati</taxon>
        <taxon>Actinomycetota</taxon>
        <taxon>Actinomycetes</taxon>
        <taxon>Micromonosporales</taxon>
        <taxon>Micromonosporaceae</taxon>
        <taxon>Virgisporangium</taxon>
    </lineage>
</organism>
<dbReference type="Gene3D" id="3.30.300.50">
    <property type="match status" value="1"/>
</dbReference>
<accession>A0A8J3Z7J5</accession>
<dbReference type="RefSeq" id="WP_203999324.1">
    <property type="nucleotide sequence ID" value="NZ_BOPG01000037.1"/>
</dbReference>
<evidence type="ECO:0008006" key="4">
    <source>
        <dbReference type="Google" id="ProtNLM"/>
    </source>
</evidence>
<proteinExistence type="predicted"/>
<gene>
    <name evidence="2" type="ORF">Vau01_059880</name>
</gene>
<dbReference type="EMBL" id="BOPG01000037">
    <property type="protein sequence ID" value="GIJ58472.1"/>
    <property type="molecule type" value="Genomic_DNA"/>
</dbReference>